<accession>A0AAD5V3M9</accession>
<name>A0AAD5V3M9_9APHY</name>
<comment type="caution">
    <text evidence="2">The sequence shown here is derived from an EMBL/GenBank/DDBJ whole genome shotgun (WGS) entry which is preliminary data.</text>
</comment>
<gene>
    <name evidence="2" type="ORF">NLI96_g4956</name>
</gene>
<sequence length="104" mass="10439">MFTRIASASILLALPLVAFAVPIDGTDQARDDAAIVPTLGLPVVGPLLGDVTGLLGSVLNGLPLGNVLLETPTHLLSLPVPLPTGIIPALPLAEADKEGSSSSN</sequence>
<evidence type="ECO:0000313" key="2">
    <source>
        <dbReference type="EMBL" id="KAJ3485429.1"/>
    </source>
</evidence>
<organism evidence="2 3">
    <name type="scientific">Meripilus lineatus</name>
    <dbReference type="NCBI Taxonomy" id="2056292"/>
    <lineage>
        <taxon>Eukaryota</taxon>
        <taxon>Fungi</taxon>
        <taxon>Dikarya</taxon>
        <taxon>Basidiomycota</taxon>
        <taxon>Agaricomycotina</taxon>
        <taxon>Agaricomycetes</taxon>
        <taxon>Polyporales</taxon>
        <taxon>Meripilaceae</taxon>
        <taxon>Meripilus</taxon>
    </lineage>
</organism>
<dbReference type="AlphaFoldDB" id="A0AAD5V3M9"/>
<feature type="chain" id="PRO_5042208262" description="Secreted protein" evidence="1">
    <location>
        <begin position="21"/>
        <end position="104"/>
    </location>
</feature>
<evidence type="ECO:0008006" key="4">
    <source>
        <dbReference type="Google" id="ProtNLM"/>
    </source>
</evidence>
<keyword evidence="1" id="KW-0732">Signal</keyword>
<evidence type="ECO:0000256" key="1">
    <source>
        <dbReference type="SAM" id="SignalP"/>
    </source>
</evidence>
<evidence type="ECO:0000313" key="3">
    <source>
        <dbReference type="Proteomes" id="UP001212997"/>
    </source>
</evidence>
<proteinExistence type="predicted"/>
<dbReference type="EMBL" id="JANAWD010000153">
    <property type="protein sequence ID" value="KAJ3485429.1"/>
    <property type="molecule type" value="Genomic_DNA"/>
</dbReference>
<protein>
    <recommendedName>
        <fullName evidence="4">Secreted protein</fullName>
    </recommendedName>
</protein>
<dbReference type="Proteomes" id="UP001212997">
    <property type="component" value="Unassembled WGS sequence"/>
</dbReference>
<reference evidence="2" key="1">
    <citation type="submission" date="2022-07" db="EMBL/GenBank/DDBJ databases">
        <title>Genome Sequence of Physisporinus lineatus.</title>
        <authorList>
            <person name="Buettner E."/>
        </authorList>
    </citation>
    <scope>NUCLEOTIDE SEQUENCE</scope>
    <source>
        <strain evidence="2">VT162</strain>
    </source>
</reference>
<keyword evidence="3" id="KW-1185">Reference proteome</keyword>
<feature type="signal peptide" evidence="1">
    <location>
        <begin position="1"/>
        <end position="20"/>
    </location>
</feature>